<protein>
    <submittedName>
        <fullName evidence="2">Unannotated protein</fullName>
    </submittedName>
</protein>
<dbReference type="Pfam" id="PF07969">
    <property type="entry name" value="Amidohydro_3"/>
    <property type="match status" value="1"/>
</dbReference>
<evidence type="ECO:0000313" key="2">
    <source>
        <dbReference type="EMBL" id="CAB4817006.1"/>
    </source>
</evidence>
<dbReference type="EMBL" id="CAFAAM010000263">
    <property type="protein sequence ID" value="CAB4817006.1"/>
    <property type="molecule type" value="Genomic_DNA"/>
</dbReference>
<sequence>MVAELRKAIEVGALGWSFTTSGSHSDGDGQPVPSRWASNEEMLAMATEVGKHEGTSLEGIVPGCLDRFADDEIELLATLSAAAKRVMNWNVLTIDSREPDRVGRQVEAFDRAKEIGGRVVALTMPVLVPMNMNFATFCGIWLLPGWEDTLRCDIPERIARLQDPATRATLLTASKSEEAGIYRRLADWEDYVIGDTFAPENAGLSNRTVGEVAAERGTDPFDTLLDIVIADGLQTILWPAPKDKDPESWRMRVEAWNDERVMIGGSDAGAHLDRMCGATFPTRFLGDMLNGRKLIPIERAVQLITQTPAQLFGLVDRGTLVEGSNADIVVFDPETIGSENAHMVADLPGGCSRLTADSYGIERVLVNGTAVIIDGQATGATPGTVLKSGKDTYTVLP</sequence>
<organism evidence="2">
    <name type="scientific">freshwater metagenome</name>
    <dbReference type="NCBI Taxonomy" id="449393"/>
    <lineage>
        <taxon>unclassified sequences</taxon>
        <taxon>metagenomes</taxon>
        <taxon>ecological metagenomes</taxon>
    </lineage>
</organism>
<dbReference type="GO" id="GO:0016810">
    <property type="term" value="F:hydrolase activity, acting on carbon-nitrogen (but not peptide) bonds"/>
    <property type="evidence" value="ECO:0007669"/>
    <property type="project" value="InterPro"/>
</dbReference>
<feature type="domain" description="Amidohydrolase 3" evidence="1">
    <location>
        <begin position="17"/>
        <end position="371"/>
    </location>
</feature>
<evidence type="ECO:0000259" key="1">
    <source>
        <dbReference type="Pfam" id="PF07969"/>
    </source>
</evidence>
<reference evidence="2" key="1">
    <citation type="submission" date="2020-05" db="EMBL/GenBank/DDBJ databases">
        <authorList>
            <person name="Chiriac C."/>
            <person name="Salcher M."/>
            <person name="Ghai R."/>
            <person name="Kavagutti S V."/>
        </authorList>
    </citation>
    <scope>NUCLEOTIDE SEQUENCE</scope>
</reference>
<dbReference type="Gene3D" id="3.20.20.140">
    <property type="entry name" value="Metal-dependent hydrolases"/>
    <property type="match status" value="2"/>
</dbReference>
<gene>
    <name evidence="2" type="ORF">UFOPK3010_01523</name>
</gene>
<dbReference type="AlphaFoldDB" id="A0A6J6ZBR9"/>
<proteinExistence type="predicted"/>
<dbReference type="InterPro" id="IPR011059">
    <property type="entry name" value="Metal-dep_hydrolase_composite"/>
</dbReference>
<accession>A0A6J6ZBR9</accession>
<name>A0A6J6ZBR9_9ZZZZ</name>
<dbReference type="SUPFAM" id="SSF51338">
    <property type="entry name" value="Composite domain of metallo-dependent hydrolases"/>
    <property type="match status" value="1"/>
</dbReference>
<dbReference type="InterPro" id="IPR013108">
    <property type="entry name" value="Amidohydro_3"/>
</dbReference>
<dbReference type="InterPro" id="IPR032466">
    <property type="entry name" value="Metal_Hydrolase"/>
</dbReference>
<dbReference type="Gene3D" id="2.30.40.10">
    <property type="entry name" value="Urease, subunit C, domain 1"/>
    <property type="match status" value="1"/>
</dbReference>
<dbReference type="SUPFAM" id="SSF51556">
    <property type="entry name" value="Metallo-dependent hydrolases"/>
    <property type="match status" value="1"/>
</dbReference>